<dbReference type="Proteomes" id="UP000001542">
    <property type="component" value="Unassembled WGS sequence"/>
</dbReference>
<dbReference type="InParanoid" id="A2FZI4"/>
<keyword evidence="1" id="KW-1133">Transmembrane helix</keyword>
<name>A2FZI4_TRIV3</name>
<accession>A2FZI4</accession>
<keyword evidence="1" id="KW-0472">Membrane</keyword>
<dbReference type="KEGG" id="tva:4747351"/>
<keyword evidence="1" id="KW-0812">Transmembrane</keyword>
<evidence type="ECO:0000313" key="2">
    <source>
        <dbReference type="EMBL" id="EAX89684.1"/>
    </source>
</evidence>
<dbReference type="RefSeq" id="XP_001302614.1">
    <property type="nucleotide sequence ID" value="XM_001302613.1"/>
</dbReference>
<dbReference type="EMBL" id="DS114177">
    <property type="protein sequence ID" value="EAX89684.1"/>
    <property type="molecule type" value="Genomic_DNA"/>
</dbReference>
<protein>
    <recommendedName>
        <fullName evidence="4">Transmembrane protein</fullName>
    </recommendedName>
</protein>
<feature type="transmembrane region" description="Helical" evidence="1">
    <location>
        <begin position="957"/>
        <end position="982"/>
    </location>
</feature>
<dbReference type="VEuPathDB" id="TrichDB:TVAG_471560"/>
<dbReference type="VEuPathDB" id="TrichDB:TVAGG3_0423880"/>
<gene>
    <name evidence="2" type="ORF">TVAG_471560</name>
</gene>
<keyword evidence="3" id="KW-1185">Reference proteome</keyword>
<evidence type="ECO:0008006" key="4">
    <source>
        <dbReference type="Google" id="ProtNLM"/>
    </source>
</evidence>
<proteinExistence type="predicted"/>
<organism evidence="2 3">
    <name type="scientific">Trichomonas vaginalis (strain ATCC PRA-98 / G3)</name>
    <dbReference type="NCBI Taxonomy" id="412133"/>
    <lineage>
        <taxon>Eukaryota</taxon>
        <taxon>Metamonada</taxon>
        <taxon>Parabasalia</taxon>
        <taxon>Trichomonadida</taxon>
        <taxon>Trichomonadidae</taxon>
        <taxon>Trichomonas</taxon>
    </lineage>
</organism>
<evidence type="ECO:0000256" key="1">
    <source>
        <dbReference type="SAM" id="Phobius"/>
    </source>
</evidence>
<reference evidence="2" key="2">
    <citation type="journal article" date="2007" name="Science">
        <title>Draft genome sequence of the sexually transmitted pathogen Trichomonas vaginalis.</title>
        <authorList>
            <person name="Carlton J.M."/>
            <person name="Hirt R.P."/>
            <person name="Silva J.C."/>
            <person name="Delcher A.L."/>
            <person name="Schatz M."/>
            <person name="Zhao Q."/>
            <person name="Wortman J.R."/>
            <person name="Bidwell S.L."/>
            <person name="Alsmark U.C.M."/>
            <person name="Besteiro S."/>
            <person name="Sicheritz-Ponten T."/>
            <person name="Noel C.J."/>
            <person name="Dacks J.B."/>
            <person name="Foster P.G."/>
            <person name="Simillion C."/>
            <person name="Van de Peer Y."/>
            <person name="Miranda-Saavedra D."/>
            <person name="Barton G.J."/>
            <person name="Westrop G.D."/>
            <person name="Mueller S."/>
            <person name="Dessi D."/>
            <person name="Fiori P.L."/>
            <person name="Ren Q."/>
            <person name="Paulsen I."/>
            <person name="Zhang H."/>
            <person name="Bastida-Corcuera F.D."/>
            <person name="Simoes-Barbosa A."/>
            <person name="Brown M.T."/>
            <person name="Hayes R.D."/>
            <person name="Mukherjee M."/>
            <person name="Okumura C.Y."/>
            <person name="Schneider R."/>
            <person name="Smith A.J."/>
            <person name="Vanacova S."/>
            <person name="Villalvazo M."/>
            <person name="Haas B.J."/>
            <person name="Pertea M."/>
            <person name="Feldblyum T.V."/>
            <person name="Utterback T.R."/>
            <person name="Shu C.L."/>
            <person name="Osoegawa K."/>
            <person name="de Jong P.J."/>
            <person name="Hrdy I."/>
            <person name="Horvathova L."/>
            <person name="Zubacova Z."/>
            <person name="Dolezal P."/>
            <person name="Malik S.B."/>
            <person name="Logsdon J.M. Jr."/>
            <person name="Henze K."/>
            <person name="Gupta A."/>
            <person name="Wang C.C."/>
            <person name="Dunne R.L."/>
            <person name="Upcroft J.A."/>
            <person name="Upcroft P."/>
            <person name="White O."/>
            <person name="Salzberg S.L."/>
            <person name="Tang P."/>
            <person name="Chiu C.-H."/>
            <person name="Lee Y.-S."/>
            <person name="Embley T.M."/>
            <person name="Coombs G.H."/>
            <person name="Mottram J.C."/>
            <person name="Tachezy J."/>
            <person name="Fraser-Liggett C.M."/>
            <person name="Johnson P.J."/>
        </authorList>
    </citation>
    <scope>NUCLEOTIDE SEQUENCE [LARGE SCALE GENOMIC DNA]</scope>
    <source>
        <strain evidence="2">G3</strain>
    </source>
</reference>
<dbReference type="AlphaFoldDB" id="A2FZI4"/>
<sequence length="1046" mass="121675">MISFFFHSVWSSGYLEDPDHITIFHSIYKDNDHQRILPYIPQISDSFFHEITTKNPKLADIDFIYVDLPDFCNISVVPSFQNTENLIFNSSLYIRFEPSILQNIEVDQYLTNNYTIKLQNLNSHEKIDIIRMYTYSEDIYLSKVENIELNANQSFILSFSILSTKKGYQSAIIFIETNFVTIPYYISYHVNEFCPIKLKSRHIYQYYGRPKQIDIKIIPFISQALIYDSSVFSTESSSLLISFIQLTPRNLQVGTYLTFVYIIEDVHQYIIPIYLHILPFEIHSLHETIEYTISGDDFSNKLPIVLVNPTDSLGTIEKIDIQGIANRFNIDVIPQMMTIDPKQNTQVGVLEINLYKLDKQKGTILIDIFSKGKMFHVKIPFKIALSTGNFVVSYKYNKFEYGYQTIVVKNTLNEPLTVLGVSIDSHSYDVHEFKPQIVKPGKFLKEFFLSPRFDHLISKTTPVTVFIHTNHSTNNISFGFSLENDLKIDIEGTAITKNNDYYYLGTAFSNTCKNLTIKIVNNRLISTRLLSIEGPEEAILEVASDKFKYEIPMRSTSYIPITFTFLNNSESTDLVTSDITVRVEGLEVVIPISWNIVLGNYEIDFNSEHEILFGSTLHGSFKMIYYYSKVMRVLYGNADIFGENQVILSFIMKPFTQKVFYQFNKTICTHTEEVRPFFDLLDRVSTVIKSNIWLNSNLSNPMVHINLILTLSDGFFIKRTFKRQIFYYSYESFTKDFGIVHIGNKLIKSYSITNYFNVPVMFIFDKPKKSKYYNIWCIDKVILQPSQQTKVDICFELHGQASVSPEIMVISNVSYPFYYKFTMNIVPPSLMFTNTKKEHVTSIEFKNGLDKLFSSQKWSKCIIIDNIGNEQINQINMKLTEQSFLTYRMKDTKILPKNREEMCFDFYLWLYTNETDNSGVQFSIVTNGFEYILPIKIELNESTIRHIYSAIESSADLIAYVCLFTPVICLIFKLILYIAFILEKKSKFDKLNRAIKHYSVANFRQKFTQKDEEEKHIFNPYSYTKNRLDKPASGTACSNMEKVLMK</sequence>
<reference evidence="2" key="1">
    <citation type="submission" date="2006-10" db="EMBL/GenBank/DDBJ databases">
        <authorList>
            <person name="Amadeo P."/>
            <person name="Zhao Q."/>
            <person name="Wortman J."/>
            <person name="Fraser-Liggett C."/>
            <person name="Carlton J."/>
        </authorList>
    </citation>
    <scope>NUCLEOTIDE SEQUENCE</scope>
    <source>
        <strain evidence="2">G3</strain>
    </source>
</reference>
<evidence type="ECO:0000313" key="3">
    <source>
        <dbReference type="Proteomes" id="UP000001542"/>
    </source>
</evidence>